<dbReference type="Pfam" id="PF01863">
    <property type="entry name" value="YgjP-like"/>
    <property type="match status" value="1"/>
</dbReference>
<evidence type="ECO:0000313" key="2">
    <source>
        <dbReference type="EMBL" id="AMW32037.1"/>
    </source>
</evidence>
<gene>
    <name evidence="2" type="ORF">NA23_00915</name>
</gene>
<sequence>MAHSDRNTNIFGFSVAGVNFKVERSRRRKRTVQLHFEDENTIVLIAPWHFDKERALEFATRNIDKIRLLLDKHRSRSLENGKDVILYFGKPFKVVLSSKIVVPILFDTEHFVVNERYAKDIDILAKHWLRKRAEEYLPKRLKEISNVMGISYKKVQIRDVKTRWGSCSSKGTISLNWRLIMAPAEVIDYVLIHELAHIVHPNHSRNFWAFVGRFCPNYKVHRNWLKRNGFLLLNWATKDTLTH</sequence>
<dbReference type="InterPro" id="IPR002725">
    <property type="entry name" value="YgjP-like_metallopeptidase"/>
</dbReference>
<accession>A0AAI8CKR8</accession>
<protein>
    <submittedName>
        <fullName evidence="2">M48 family metallopeptidase</fullName>
    </submittedName>
</protein>
<reference evidence="2 3" key="1">
    <citation type="journal article" date="2015" name="Stand. Genomic Sci.">
        <title>Genome sequence of a native-feather degrading extremely thermophilic Eubacterium, Fervidobacterium islandicum AW-1.</title>
        <authorList>
            <person name="Lee Y.J."/>
            <person name="Jeong H."/>
            <person name="Park G.S."/>
            <person name="Kwak Y."/>
            <person name="Lee S.J."/>
            <person name="Lee S.J."/>
            <person name="Park M.K."/>
            <person name="Kim J.Y."/>
            <person name="Kang H.K."/>
            <person name="Shin J.H."/>
            <person name="Lee D.W."/>
        </authorList>
    </citation>
    <scope>NUCLEOTIDE SEQUENCE [LARGE SCALE GENOMIC DNA]</scope>
    <source>
        <strain evidence="2 3">AW-1</strain>
    </source>
</reference>
<dbReference type="PANTHER" id="PTHR30399">
    <property type="entry name" value="UNCHARACTERIZED PROTEIN YGJP"/>
    <property type="match status" value="1"/>
</dbReference>
<proteinExistence type="predicted"/>
<dbReference type="AlphaFoldDB" id="A0AAI8CKR8"/>
<dbReference type="PANTHER" id="PTHR30399:SF1">
    <property type="entry name" value="UTP PYROPHOSPHATASE"/>
    <property type="match status" value="1"/>
</dbReference>
<dbReference type="CDD" id="cd07344">
    <property type="entry name" value="M48_yhfN_like"/>
    <property type="match status" value="1"/>
</dbReference>
<name>A0AAI8CKR8_FERIS</name>
<dbReference type="InterPro" id="IPR053136">
    <property type="entry name" value="UTP_pyrophosphatase-like"/>
</dbReference>
<dbReference type="Gene3D" id="3.30.2010.10">
    <property type="entry name" value="Metalloproteases ('zincins'), catalytic domain"/>
    <property type="match status" value="1"/>
</dbReference>
<evidence type="ECO:0000259" key="1">
    <source>
        <dbReference type="Pfam" id="PF01863"/>
    </source>
</evidence>
<evidence type="ECO:0000313" key="3">
    <source>
        <dbReference type="Proteomes" id="UP000093740"/>
    </source>
</evidence>
<organism evidence="2 3">
    <name type="scientific">Fervidobacterium islandicum</name>
    <dbReference type="NCBI Taxonomy" id="2423"/>
    <lineage>
        <taxon>Bacteria</taxon>
        <taxon>Thermotogati</taxon>
        <taxon>Thermotogota</taxon>
        <taxon>Thermotogae</taxon>
        <taxon>Thermotogales</taxon>
        <taxon>Fervidobacteriaceae</taxon>
        <taxon>Fervidobacterium</taxon>
    </lineage>
</organism>
<dbReference type="RefSeq" id="WP_052107108.1">
    <property type="nucleotide sequence ID" value="NZ_CP014334.2"/>
</dbReference>
<dbReference type="KEGG" id="fia:NA23_00915"/>
<keyword evidence="3" id="KW-1185">Reference proteome</keyword>
<dbReference type="Proteomes" id="UP000093740">
    <property type="component" value="Chromosome"/>
</dbReference>
<feature type="domain" description="YgjP-like metallopeptidase" evidence="1">
    <location>
        <begin position="30"/>
        <end position="228"/>
    </location>
</feature>
<dbReference type="EMBL" id="CP014334">
    <property type="protein sequence ID" value="AMW32037.1"/>
    <property type="molecule type" value="Genomic_DNA"/>
</dbReference>